<gene>
    <name evidence="1" type="ORF">SDC9_67855</name>
</gene>
<protein>
    <submittedName>
        <fullName evidence="1">Uncharacterized protein</fullName>
    </submittedName>
</protein>
<dbReference type="EMBL" id="VSSQ01003584">
    <property type="protein sequence ID" value="MPM21411.1"/>
    <property type="molecule type" value="Genomic_DNA"/>
</dbReference>
<name>A0A644Y0H7_9ZZZZ</name>
<sequence length="119" mass="13880">MILHIILQFNIIFRSGTSYQQIRVVGRLTDDSKNFSCSRLYRYNTAPFVHHQAFGIILQIRINSRVQVFSGYRNLIQLTVFVASLHRIVNINHHHTQTFGATEFLFIRFLQTVDADIVT</sequence>
<organism evidence="1">
    <name type="scientific">bioreactor metagenome</name>
    <dbReference type="NCBI Taxonomy" id="1076179"/>
    <lineage>
        <taxon>unclassified sequences</taxon>
        <taxon>metagenomes</taxon>
        <taxon>ecological metagenomes</taxon>
    </lineage>
</organism>
<proteinExistence type="predicted"/>
<evidence type="ECO:0000313" key="1">
    <source>
        <dbReference type="EMBL" id="MPM21411.1"/>
    </source>
</evidence>
<dbReference type="AlphaFoldDB" id="A0A644Y0H7"/>
<reference evidence="1" key="1">
    <citation type="submission" date="2019-08" db="EMBL/GenBank/DDBJ databases">
        <authorList>
            <person name="Kucharzyk K."/>
            <person name="Murdoch R.W."/>
            <person name="Higgins S."/>
            <person name="Loffler F."/>
        </authorList>
    </citation>
    <scope>NUCLEOTIDE SEQUENCE</scope>
</reference>
<comment type="caution">
    <text evidence="1">The sequence shown here is derived from an EMBL/GenBank/DDBJ whole genome shotgun (WGS) entry which is preliminary data.</text>
</comment>
<accession>A0A644Y0H7</accession>